<reference evidence="4" key="1">
    <citation type="submission" date="2024-03" db="EMBL/GenBank/DDBJ databases">
        <title>WGS assembly of Saponaria officinalis var. Norfolk2.</title>
        <authorList>
            <person name="Jenkins J."/>
            <person name="Shu S."/>
            <person name="Grimwood J."/>
            <person name="Barry K."/>
            <person name="Goodstein D."/>
            <person name="Schmutz J."/>
            <person name="Leebens-Mack J."/>
            <person name="Osbourn A."/>
        </authorList>
    </citation>
    <scope>NUCLEOTIDE SEQUENCE [LARGE SCALE GENOMIC DNA]</scope>
    <source>
        <strain evidence="4">JIC</strain>
    </source>
</reference>
<dbReference type="Proteomes" id="UP001443914">
    <property type="component" value="Unassembled WGS sequence"/>
</dbReference>
<name>A0AAW1M450_SAPOF</name>
<gene>
    <name evidence="4" type="ORF">RND81_03G026900</name>
</gene>
<keyword evidence="2" id="KW-0812">Transmembrane</keyword>
<proteinExistence type="predicted"/>
<dbReference type="EMBL" id="JBDFQZ010000003">
    <property type="protein sequence ID" value="KAK9740327.1"/>
    <property type="molecule type" value="Genomic_DNA"/>
</dbReference>
<evidence type="ECO:0000259" key="3">
    <source>
        <dbReference type="Pfam" id="PF22936"/>
    </source>
</evidence>
<dbReference type="Pfam" id="PF14223">
    <property type="entry name" value="Retrotran_gag_2"/>
    <property type="match status" value="1"/>
</dbReference>
<dbReference type="InterPro" id="IPR054722">
    <property type="entry name" value="PolX-like_BBD"/>
</dbReference>
<protein>
    <recommendedName>
        <fullName evidence="3">Retrovirus-related Pol polyprotein from transposon TNT 1-94-like beta-barrel domain-containing protein</fullName>
    </recommendedName>
</protein>
<dbReference type="PANTHER" id="PTHR37610">
    <property type="entry name" value="CCHC-TYPE DOMAIN-CONTAINING PROTEIN"/>
    <property type="match status" value="1"/>
</dbReference>
<evidence type="ECO:0000313" key="5">
    <source>
        <dbReference type="Proteomes" id="UP001443914"/>
    </source>
</evidence>
<feature type="transmembrane region" description="Helical" evidence="2">
    <location>
        <begin position="469"/>
        <end position="495"/>
    </location>
</feature>
<dbReference type="AlphaFoldDB" id="A0AAW1M450"/>
<feature type="region of interest" description="Disordered" evidence="1">
    <location>
        <begin position="271"/>
        <end position="291"/>
    </location>
</feature>
<keyword evidence="2" id="KW-1133">Transmembrane helix</keyword>
<evidence type="ECO:0000256" key="2">
    <source>
        <dbReference type="SAM" id="Phobius"/>
    </source>
</evidence>
<feature type="compositionally biased region" description="Polar residues" evidence="1">
    <location>
        <begin position="280"/>
        <end position="291"/>
    </location>
</feature>
<evidence type="ECO:0000313" key="4">
    <source>
        <dbReference type="EMBL" id="KAK9740327.1"/>
    </source>
</evidence>
<keyword evidence="5" id="KW-1185">Reference proteome</keyword>
<comment type="caution">
    <text evidence="4">The sequence shown here is derived from an EMBL/GenBank/DDBJ whole genome shotgun (WGS) entry which is preliminary data.</text>
</comment>
<evidence type="ECO:0000256" key="1">
    <source>
        <dbReference type="SAM" id="MobiDB-lite"/>
    </source>
</evidence>
<dbReference type="Pfam" id="PF22936">
    <property type="entry name" value="Pol_BBD"/>
    <property type="match status" value="1"/>
</dbReference>
<accession>A0AAW1M450</accession>
<feature type="domain" description="Retrovirus-related Pol polyprotein from transposon TNT 1-94-like beta-barrel" evidence="3">
    <location>
        <begin position="341"/>
        <end position="415"/>
    </location>
</feature>
<keyword evidence="2" id="KW-0472">Membrane</keyword>
<sequence length="499" mass="55216">MLIALSAKNKLCFVDGTSPKPSSTSANAKNWQRCNDMVFSWILNVVSSEIADSILYSDTAKSAWSELVEQFDQSNGAQLYGVHKKLSEFSQGNDCVTTYFTKLKSIWDEIEGMGMNHNCSCNCTCGVADKQIKFREDQKFTTISFKKRDNEKFAMLFNFNRILLHVVQFQSDSASFSVKSGRNPPFSTNNYSGANNNVRVSEVLSGQNQNFRGRYNNSGGNLDVRHPTVCNYCKKPGHLVDKCYTLQNKNKRYANNVHGGDQAGILGAFDASQGRPHSDNPLTNSQTDVQNGNSIGNSNLYEQLMNLLKNSRDHGTLAPGVANFAGNFTVSSDAFAYSSSWILDSGASDHMCSNKLLFSELHALPKAYSVSLPNGHIITINSVGTVPLTPQITLHNVLFIPSFKFNLLSVGKLCKELNSIILFTPDLYCLHGSSMKMPLVLGAWCLVTTAEISISINSLPLLVRLHLLFLMSFLLLSVIILFFYGIIGLAIYLCINYNR</sequence>
<dbReference type="PANTHER" id="PTHR37610:SF6">
    <property type="entry name" value="GAG-POLYPEPTIDE OF LTR COPIA-TYPE-RELATED"/>
    <property type="match status" value="1"/>
</dbReference>
<organism evidence="4 5">
    <name type="scientific">Saponaria officinalis</name>
    <name type="common">Common soapwort</name>
    <name type="synonym">Lychnis saponaria</name>
    <dbReference type="NCBI Taxonomy" id="3572"/>
    <lineage>
        <taxon>Eukaryota</taxon>
        <taxon>Viridiplantae</taxon>
        <taxon>Streptophyta</taxon>
        <taxon>Embryophyta</taxon>
        <taxon>Tracheophyta</taxon>
        <taxon>Spermatophyta</taxon>
        <taxon>Magnoliopsida</taxon>
        <taxon>eudicotyledons</taxon>
        <taxon>Gunneridae</taxon>
        <taxon>Pentapetalae</taxon>
        <taxon>Caryophyllales</taxon>
        <taxon>Caryophyllaceae</taxon>
        <taxon>Caryophylleae</taxon>
        <taxon>Saponaria</taxon>
    </lineage>
</organism>